<proteinExistence type="predicted"/>
<accession>A0ABQ1YKL3</accession>
<dbReference type="Pfam" id="PF13734">
    <property type="entry name" value="Inhibitor_I69"/>
    <property type="match status" value="1"/>
</dbReference>
<dbReference type="InterPro" id="IPR025896">
    <property type="entry name" value="Spi_Prtas-inh"/>
</dbReference>
<dbReference type="InterPro" id="IPR044934">
    <property type="entry name" value="Streptopain_sf"/>
</dbReference>
<feature type="domain" description="Spi protease inhibitor" evidence="1">
    <location>
        <begin position="40"/>
        <end position="143"/>
    </location>
</feature>
<evidence type="ECO:0000259" key="1">
    <source>
        <dbReference type="Pfam" id="PF13734"/>
    </source>
</evidence>
<organism evidence="2 3">
    <name type="scientific">Dyadobacter endophyticus</name>
    <dbReference type="NCBI Taxonomy" id="1749036"/>
    <lineage>
        <taxon>Bacteria</taxon>
        <taxon>Pseudomonadati</taxon>
        <taxon>Bacteroidota</taxon>
        <taxon>Cytophagia</taxon>
        <taxon>Cytophagales</taxon>
        <taxon>Spirosomataceae</taxon>
        <taxon>Dyadobacter</taxon>
    </lineage>
</organism>
<dbReference type="SUPFAM" id="SSF54001">
    <property type="entry name" value="Cysteine proteinases"/>
    <property type="match status" value="1"/>
</dbReference>
<comment type="caution">
    <text evidence="2">The sequence shown here is derived from an EMBL/GenBank/DDBJ whole genome shotgun (WGS) entry which is preliminary data.</text>
</comment>
<keyword evidence="3" id="KW-1185">Reference proteome</keyword>
<reference evidence="3" key="1">
    <citation type="journal article" date="2019" name="Int. J. Syst. Evol. Microbiol.">
        <title>The Global Catalogue of Microorganisms (GCM) 10K type strain sequencing project: providing services to taxonomists for standard genome sequencing and annotation.</title>
        <authorList>
            <consortium name="The Broad Institute Genomics Platform"/>
            <consortium name="The Broad Institute Genome Sequencing Center for Infectious Disease"/>
            <person name="Wu L."/>
            <person name="Ma J."/>
        </authorList>
    </citation>
    <scope>NUCLEOTIDE SEQUENCE [LARGE SCALE GENOMIC DNA]</scope>
    <source>
        <strain evidence="3">CGMCC 1.15288</strain>
    </source>
</reference>
<dbReference type="EMBL" id="BMIA01000001">
    <property type="protein sequence ID" value="GGH27581.1"/>
    <property type="molecule type" value="Genomic_DNA"/>
</dbReference>
<evidence type="ECO:0000313" key="3">
    <source>
        <dbReference type="Proteomes" id="UP000600214"/>
    </source>
</evidence>
<sequence>MKSITNKLLLSVIAACSLLQCRQETGSSPPGPEAYPYALLVTAVEAEKLAFGELTSSTNNAARTAATDVSKRIKNVRTLNDDEGNPLMHIIHFEADVQPDAGFVIIAGDKRVVPVLAKGDSGKFEPDGENPGPRIWIEHVKAEVATGKRHVTTPVKAVELLLLAPSPITISP</sequence>
<dbReference type="Gene3D" id="3.90.70.50">
    <property type="entry name" value="Peptidase C10, streptopain"/>
    <property type="match status" value="1"/>
</dbReference>
<dbReference type="RefSeq" id="WP_188929913.1">
    <property type="nucleotide sequence ID" value="NZ_BMIA01000001.1"/>
</dbReference>
<protein>
    <recommendedName>
        <fullName evidence="1">Spi protease inhibitor domain-containing protein</fullName>
    </recommendedName>
</protein>
<dbReference type="Proteomes" id="UP000600214">
    <property type="component" value="Unassembled WGS sequence"/>
</dbReference>
<name>A0ABQ1YKL3_9BACT</name>
<dbReference type="InterPro" id="IPR038765">
    <property type="entry name" value="Papain-like_cys_pep_sf"/>
</dbReference>
<gene>
    <name evidence="2" type="ORF">GCM10007423_13490</name>
</gene>
<evidence type="ECO:0000313" key="2">
    <source>
        <dbReference type="EMBL" id="GGH27581.1"/>
    </source>
</evidence>